<evidence type="ECO:0000313" key="8">
    <source>
        <dbReference type="EMBL" id="KAL1117002.1"/>
    </source>
</evidence>
<evidence type="ECO:0000256" key="4">
    <source>
        <dbReference type="ARBA" id="ARBA00022759"/>
    </source>
</evidence>
<dbReference type="InterPro" id="IPR050951">
    <property type="entry name" value="Retrovirus_Pol_polyprotein"/>
</dbReference>
<dbReference type="PANTHER" id="PTHR37984">
    <property type="entry name" value="PROTEIN CBG26694"/>
    <property type="match status" value="1"/>
</dbReference>
<organism evidence="8 9">
    <name type="scientific">Ranatra chinensis</name>
    <dbReference type="NCBI Taxonomy" id="642074"/>
    <lineage>
        <taxon>Eukaryota</taxon>
        <taxon>Metazoa</taxon>
        <taxon>Ecdysozoa</taxon>
        <taxon>Arthropoda</taxon>
        <taxon>Hexapoda</taxon>
        <taxon>Insecta</taxon>
        <taxon>Pterygota</taxon>
        <taxon>Neoptera</taxon>
        <taxon>Paraneoptera</taxon>
        <taxon>Hemiptera</taxon>
        <taxon>Heteroptera</taxon>
        <taxon>Panheteroptera</taxon>
        <taxon>Nepomorpha</taxon>
        <taxon>Nepidae</taxon>
        <taxon>Ranatrinae</taxon>
        <taxon>Ranatra</taxon>
    </lineage>
</organism>
<dbReference type="EMBL" id="JBFDAA010000016">
    <property type="protein sequence ID" value="KAL1117002.1"/>
    <property type="molecule type" value="Genomic_DNA"/>
</dbReference>
<accession>A0ABD0Y0J2</accession>
<dbReference type="AlphaFoldDB" id="A0ABD0Y0J2"/>
<dbReference type="FunFam" id="3.10.20.370:FF:000001">
    <property type="entry name" value="Retrovirus-related Pol polyprotein from transposon 17.6-like protein"/>
    <property type="match status" value="1"/>
</dbReference>
<dbReference type="GO" id="GO:0016787">
    <property type="term" value="F:hydrolase activity"/>
    <property type="evidence" value="ECO:0007669"/>
    <property type="project" value="UniProtKB-KW"/>
</dbReference>
<reference evidence="8 9" key="1">
    <citation type="submission" date="2024-07" db="EMBL/GenBank/DDBJ databases">
        <title>Chromosome-level genome assembly of the water stick insect Ranatra chinensis (Heteroptera: Nepidae).</title>
        <authorList>
            <person name="Liu X."/>
        </authorList>
    </citation>
    <scope>NUCLEOTIDE SEQUENCE [LARGE SCALE GENOMIC DNA]</scope>
    <source>
        <strain evidence="8">Cailab_2021Rc</strain>
        <tissue evidence="8">Muscle</tissue>
    </source>
</reference>
<evidence type="ECO:0000313" key="9">
    <source>
        <dbReference type="Proteomes" id="UP001558652"/>
    </source>
</evidence>
<keyword evidence="5" id="KW-0378">Hydrolase</keyword>
<dbReference type="CDD" id="cd09274">
    <property type="entry name" value="RNase_HI_RT_Ty3"/>
    <property type="match status" value="1"/>
</dbReference>
<evidence type="ECO:0000256" key="2">
    <source>
        <dbReference type="ARBA" id="ARBA00022695"/>
    </source>
</evidence>
<dbReference type="Pfam" id="PF17917">
    <property type="entry name" value="RT_RNaseH"/>
    <property type="match status" value="1"/>
</dbReference>
<evidence type="ECO:0000259" key="7">
    <source>
        <dbReference type="Pfam" id="PF17917"/>
    </source>
</evidence>
<dbReference type="SUPFAM" id="SSF56672">
    <property type="entry name" value="DNA/RNA polymerases"/>
    <property type="match status" value="1"/>
</dbReference>
<comment type="caution">
    <text evidence="8">The sequence shown here is derived from an EMBL/GenBank/DDBJ whole genome shotgun (WGS) entry which is preliminary data.</text>
</comment>
<dbReference type="Proteomes" id="UP001558652">
    <property type="component" value="Unassembled WGS sequence"/>
</dbReference>
<evidence type="ECO:0000256" key="3">
    <source>
        <dbReference type="ARBA" id="ARBA00022722"/>
    </source>
</evidence>
<dbReference type="GO" id="GO:0003964">
    <property type="term" value="F:RNA-directed DNA polymerase activity"/>
    <property type="evidence" value="ECO:0007669"/>
    <property type="project" value="UniProtKB-KW"/>
</dbReference>
<keyword evidence="9" id="KW-1185">Reference proteome</keyword>
<keyword evidence="4" id="KW-0255">Endonuclease</keyword>
<dbReference type="PANTHER" id="PTHR37984:SF5">
    <property type="entry name" value="PROTEIN NYNRIN-LIKE"/>
    <property type="match status" value="1"/>
</dbReference>
<evidence type="ECO:0000256" key="6">
    <source>
        <dbReference type="ARBA" id="ARBA00022918"/>
    </source>
</evidence>
<evidence type="ECO:0000256" key="1">
    <source>
        <dbReference type="ARBA" id="ARBA00022679"/>
    </source>
</evidence>
<protein>
    <recommendedName>
        <fullName evidence="7">Reverse transcriptase RNase H-like domain-containing protein</fullName>
    </recommendedName>
</protein>
<evidence type="ECO:0000256" key="5">
    <source>
        <dbReference type="ARBA" id="ARBA00022801"/>
    </source>
</evidence>
<dbReference type="InterPro" id="IPR041373">
    <property type="entry name" value="RT_RNaseH"/>
</dbReference>
<dbReference type="Gene3D" id="3.10.20.370">
    <property type="match status" value="1"/>
</dbReference>
<dbReference type="GO" id="GO:0004519">
    <property type="term" value="F:endonuclease activity"/>
    <property type="evidence" value="ECO:0007669"/>
    <property type="project" value="UniProtKB-KW"/>
</dbReference>
<gene>
    <name evidence="8" type="ORF">AAG570_004330</name>
</gene>
<proteinExistence type="predicted"/>
<dbReference type="InterPro" id="IPR043502">
    <property type="entry name" value="DNA/RNA_pol_sf"/>
</dbReference>
<feature type="domain" description="Reverse transcriptase RNase H-like" evidence="7">
    <location>
        <begin position="61"/>
        <end position="164"/>
    </location>
</feature>
<sequence length="257" mass="29175">MNVYRPIIDAGISIPPRCLCRDPKTPIGQLRVHGGQDERVSKAFNWCKESLATVPVVQFPDINKKFVLTTDDSQTAPGAVIAQEEEKGERLIAFASKKLTPTESRYSIIGKELLGIIWTIKNFRPYMLGRRLIIKTDHKPLVWVEKIEETSARISRWKEVLAAYDFEITHTKGKENVVADCLSRQIYTIEGVDEGYANRFLHEWLGENSTASEAESEDLWGFAPLPEARDEQTNRQMTESATIINAKRRQLLIVSTT</sequence>
<keyword evidence="3" id="KW-0540">Nuclease</keyword>
<name>A0ABD0Y0J2_9HEMI</name>
<keyword evidence="1" id="KW-0808">Transferase</keyword>
<keyword evidence="2" id="KW-0548">Nucleotidyltransferase</keyword>
<keyword evidence="6" id="KW-0695">RNA-directed DNA polymerase</keyword>